<keyword evidence="3" id="KW-1185">Reference proteome</keyword>
<dbReference type="InterPro" id="IPR052981">
    <property type="entry name" value="Ingression_C2_domain"/>
</dbReference>
<dbReference type="AlphaFoldDB" id="A0AA88UN30"/>
<dbReference type="Pfam" id="PF00168">
    <property type="entry name" value="C2"/>
    <property type="match status" value="1"/>
</dbReference>
<name>A0AA88UN30_9ASTE</name>
<dbReference type="SMART" id="SM00239">
    <property type="entry name" value="C2"/>
    <property type="match status" value="1"/>
</dbReference>
<feature type="non-terminal residue" evidence="2">
    <location>
        <position position="1"/>
    </location>
</feature>
<evidence type="ECO:0000259" key="1">
    <source>
        <dbReference type="PROSITE" id="PS50004"/>
    </source>
</evidence>
<dbReference type="PROSITE" id="PS50004">
    <property type="entry name" value="C2"/>
    <property type="match status" value="1"/>
</dbReference>
<proteinExistence type="predicted"/>
<dbReference type="Gene3D" id="2.60.40.150">
    <property type="entry name" value="C2 domain"/>
    <property type="match status" value="1"/>
</dbReference>
<dbReference type="SUPFAM" id="SSF49562">
    <property type="entry name" value="C2 domain (Calcium/lipid-binding domain, CaLB)"/>
    <property type="match status" value="1"/>
</dbReference>
<sequence>VGCSKLKDTEWISRQDPYVCLEYGNSKFRTRTCTDGGKNPTFQEKFVFTLYEGLREMKVVVFNSNTITNDDFIGSGKVQLQKVLSQGYDDSPWTLQTKTGRYAGEVRLIMYFANSNVSLLYLDLWCRSHQKTMLHQLHHMQHRKHLMSQCTLHHHQHITLQLLQLLIHLQPLQLLTHHRLRVIHHLLIILTHMIQRLIHHLHTTLHLMQLLILLNHTRHLQHILLHPRKAHHIILQVHTLEHILHRIEMKLLHTQGRTVQFSETYHMYRLSGDAGPALPEDNRRPIRNVNDAMLAAAVITVNGGIVVLVDGVPTWRPQREC</sequence>
<evidence type="ECO:0000313" key="2">
    <source>
        <dbReference type="EMBL" id="KAK2991560.1"/>
    </source>
</evidence>
<protein>
    <recommendedName>
        <fullName evidence="1">C2 domain-containing protein</fullName>
    </recommendedName>
</protein>
<dbReference type="InterPro" id="IPR035892">
    <property type="entry name" value="C2_domain_sf"/>
</dbReference>
<dbReference type="PANTHER" id="PTHR47052:SF3">
    <property type="entry name" value="INGRESSION PROTEIN 1"/>
    <property type="match status" value="1"/>
</dbReference>
<dbReference type="EMBL" id="JAVXUO010000518">
    <property type="protein sequence ID" value="KAK2991560.1"/>
    <property type="molecule type" value="Genomic_DNA"/>
</dbReference>
<dbReference type="Proteomes" id="UP001187471">
    <property type="component" value="Unassembled WGS sequence"/>
</dbReference>
<gene>
    <name evidence="2" type="ORF">RJ640_016595</name>
</gene>
<evidence type="ECO:0000313" key="3">
    <source>
        <dbReference type="Proteomes" id="UP001187471"/>
    </source>
</evidence>
<accession>A0AA88UN30</accession>
<dbReference type="PANTHER" id="PTHR47052">
    <property type="entry name" value="CONSERVED SERINE PROLINE-RICH PROTEIN (AFU_ORTHOLOGUE AFUA_2G01790)"/>
    <property type="match status" value="1"/>
</dbReference>
<comment type="caution">
    <text evidence="2">The sequence shown here is derived from an EMBL/GenBank/DDBJ whole genome shotgun (WGS) entry which is preliminary data.</text>
</comment>
<dbReference type="InterPro" id="IPR000008">
    <property type="entry name" value="C2_dom"/>
</dbReference>
<feature type="domain" description="C2" evidence="1">
    <location>
        <begin position="1"/>
        <end position="94"/>
    </location>
</feature>
<organism evidence="2 3">
    <name type="scientific">Escallonia rubra</name>
    <dbReference type="NCBI Taxonomy" id="112253"/>
    <lineage>
        <taxon>Eukaryota</taxon>
        <taxon>Viridiplantae</taxon>
        <taxon>Streptophyta</taxon>
        <taxon>Embryophyta</taxon>
        <taxon>Tracheophyta</taxon>
        <taxon>Spermatophyta</taxon>
        <taxon>Magnoliopsida</taxon>
        <taxon>eudicotyledons</taxon>
        <taxon>Gunneridae</taxon>
        <taxon>Pentapetalae</taxon>
        <taxon>asterids</taxon>
        <taxon>campanulids</taxon>
        <taxon>Escalloniales</taxon>
        <taxon>Escalloniaceae</taxon>
        <taxon>Escallonia</taxon>
    </lineage>
</organism>
<reference evidence="2" key="1">
    <citation type="submission" date="2022-12" db="EMBL/GenBank/DDBJ databases">
        <title>Draft genome assemblies for two species of Escallonia (Escalloniales).</title>
        <authorList>
            <person name="Chanderbali A."/>
            <person name="Dervinis C."/>
            <person name="Anghel I."/>
            <person name="Soltis D."/>
            <person name="Soltis P."/>
            <person name="Zapata F."/>
        </authorList>
    </citation>
    <scope>NUCLEOTIDE SEQUENCE</scope>
    <source>
        <strain evidence="2">UCBG92.1500</strain>
        <tissue evidence="2">Leaf</tissue>
    </source>
</reference>